<evidence type="ECO:0000313" key="10">
    <source>
        <dbReference type="Proteomes" id="UP000639403"/>
    </source>
</evidence>
<evidence type="ECO:0000256" key="6">
    <source>
        <dbReference type="PROSITE-ProRule" id="PRU00035"/>
    </source>
</evidence>
<feature type="region of interest" description="Disordered" evidence="7">
    <location>
        <begin position="265"/>
        <end position="291"/>
    </location>
</feature>
<feature type="domain" description="Bromo" evidence="8">
    <location>
        <begin position="1"/>
        <end position="43"/>
    </location>
</feature>
<accession>A0A8H7P8P3</accession>
<comment type="caution">
    <text evidence="9">The sequence shown here is derived from an EMBL/GenBank/DDBJ whole genome shotgun (WGS) entry which is preliminary data.</text>
</comment>
<comment type="subcellular location">
    <subcellularLocation>
        <location evidence="1">Nucleus</location>
    </subcellularLocation>
</comment>
<keyword evidence="5" id="KW-0539">Nucleus</keyword>
<dbReference type="GO" id="GO:0005634">
    <property type="term" value="C:nucleus"/>
    <property type="evidence" value="ECO:0007669"/>
    <property type="project" value="UniProtKB-SubCell"/>
</dbReference>
<dbReference type="Gene3D" id="1.10.20.10">
    <property type="entry name" value="Histone, subunit A"/>
    <property type="match status" value="1"/>
</dbReference>
<gene>
    <name evidence="9" type="ORF">IEO21_02009</name>
</gene>
<name>A0A8H7P8P3_9APHY</name>
<dbReference type="InterPro" id="IPR036427">
    <property type="entry name" value="Bromodomain-like_sf"/>
</dbReference>
<feature type="region of interest" description="Disordered" evidence="7">
    <location>
        <begin position="615"/>
        <end position="724"/>
    </location>
</feature>
<dbReference type="Proteomes" id="UP000639403">
    <property type="component" value="Unassembled WGS sequence"/>
</dbReference>
<keyword evidence="3 6" id="KW-0103">Bromodomain</keyword>
<dbReference type="Pfam" id="PF00439">
    <property type="entry name" value="Bromodomain"/>
    <property type="match status" value="1"/>
</dbReference>
<evidence type="ECO:0000256" key="5">
    <source>
        <dbReference type="ARBA" id="ARBA00023242"/>
    </source>
</evidence>
<dbReference type="GO" id="GO:0046695">
    <property type="term" value="C:SLIK (SAGA-like) complex"/>
    <property type="evidence" value="ECO:0007669"/>
    <property type="project" value="InterPro"/>
</dbReference>
<feature type="region of interest" description="Disordered" evidence="7">
    <location>
        <begin position="209"/>
        <end position="230"/>
    </location>
</feature>
<dbReference type="InterPro" id="IPR001487">
    <property type="entry name" value="Bromodomain"/>
</dbReference>
<dbReference type="CDD" id="cd22927">
    <property type="entry name" value="HFD_SPT7"/>
    <property type="match status" value="1"/>
</dbReference>
<dbReference type="Pfam" id="PF07524">
    <property type="entry name" value="Bromo_TP"/>
    <property type="match status" value="1"/>
</dbReference>
<proteinExistence type="predicted"/>
<reference evidence="9" key="2">
    <citation type="journal article" name="Front. Microbiol.">
        <title>Degradative Capacity of Two Strains of Rhodonia placenta: From Phenotype to Genotype.</title>
        <authorList>
            <person name="Kolle M."/>
            <person name="Horta M.A.C."/>
            <person name="Nowrousian M."/>
            <person name="Ohm R.A."/>
            <person name="Benz J.P."/>
            <person name="Pilgard A."/>
        </authorList>
    </citation>
    <scope>NUCLEOTIDE SEQUENCE</scope>
    <source>
        <strain evidence="9">FPRL280</strain>
    </source>
</reference>
<dbReference type="EMBL" id="JADOXO010000017">
    <property type="protein sequence ID" value="KAF9819545.1"/>
    <property type="molecule type" value="Genomic_DNA"/>
</dbReference>
<dbReference type="GO" id="GO:0046982">
    <property type="term" value="F:protein heterodimerization activity"/>
    <property type="evidence" value="ECO:0007669"/>
    <property type="project" value="InterPro"/>
</dbReference>
<dbReference type="Gene3D" id="1.20.920.10">
    <property type="entry name" value="Bromodomain-like"/>
    <property type="match status" value="1"/>
</dbReference>
<evidence type="ECO:0000256" key="3">
    <source>
        <dbReference type="ARBA" id="ARBA00023117"/>
    </source>
</evidence>
<organism evidence="9 10">
    <name type="scientific">Rhodonia placenta</name>
    <dbReference type="NCBI Taxonomy" id="104341"/>
    <lineage>
        <taxon>Eukaryota</taxon>
        <taxon>Fungi</taxon>
        <taxon>Dikarya</taxon>
        <taxon>Basidiomycota</taxon>
        <taxon>Agaricomycotina</taxon>
        <taxon>Agaricomycetes</taxon>
        <taxon>Polyporales</taxon>
        <taxon>Adustoporiaceae</taxon>
        <taxon>Rhodonia</taxon>
    </lineage>
</organism>
<protein>
    <recommendedName>
        <fullName evidence="8">Bromo domain-containing protein</fullName>
    </recommendedName>
</protein>
<keyword evidence="2" id="KW-0805">Transcription regulation</keyword>
<dbReference type="GO" id="GO:0006357">
    <property type="term" value="P:regulation of transcription by RNA polymerase II"/>
    <property type="evidence" value="ECO:0007669"/>
    <property type="project" value="TreeGrafter"/>
</dbReference>
<dbReference type="SUPFAM" id="SSF47370">
    <property type="entry name" value="Bromodomain"/>
    <property type="match status" value="1"/>
</dbReference>
<evidence type="ECO:0000313" key="9">
    <source>
        <dbReference type="EMBL" id="KAF9819545.1"/>
    </source>
</evidence>
<dbReference type="GO" id="GO:0005198">
    <property type="term" value="F:structural molecule activity"/>
    <property type="evidence" value="ECO:0007669"/>
    <property type="project" value="TreeGrafter"/>
</dbReference>
<dbReference type="InterPro" id="IPR006565">
    <property type="entry name" value="BTP"/>
</dbReference>
<evidence type="ECO:0000256" key="1">
    <source>
        <dbReference type="ARBA" id="ARBA00004123"/>
    </source>
</evidence>
<dbReference type="InterPro" id="IPR037782">
    <property type="entry name" value="Spt7"/>
</dbReference>
<keyword evidence="4" id="KW-0804">Transcription</keyword>
<dbReference type="AlphaFoldDB" id="A0A8H7P8P3"/>
<feature type="compositionally biased region" description="Pro residues" evidence="7">
    <location>
        <begin position="546"/>
        <end position="559"/>
    </location>
</feature>
<sequence>MDLQTMLKKVKQKQYKSKKEFKDDLDLIWSNCFTYNATEVKNHPLRMCAKRLKVKAERLLKNITDWKERADPVIPADIASAGTRPRPNGVALNGHKRFHSPVAVKSPSPGKAISIAAGSKKARGDIPFEERPAVVRTADGMAAFMQLDRELTGQMPPWHATQEFNRQMTTLADRLSEYAIMSTDDSDGSDPRAGEVSLSTIDGEVGSKRKLNGFVDGRPRKRARTHSPEDKDTVELWWDAVQSEELFGNGLPIITHASSEPISNLSPPFSITDPPREATVRRKKKRKTKPSSNTLLYHMNNNIRTLRRVRTTHAKFASLNQANEEAGGSVVPPPDLAPEEVEDVIDERPWRSMGSGIEIGEESADDCLHWTGSKILEHAGFQGASKVALDVLAGVTSEYLLNVGRTIRFLCDKYSKKMTPEEIILHTLFESGTTRIYELERYIKDEILRYGGRLSELEKKLDTAYREATTEEAWDDDVLFQNGEDEEDGQFVMGNFADSFGEDFLGLRELGIAAEFGLSSLTIPKKLLKGKGKQGLAEGPSASKPSEPPPPFPPPPPFLPLNYKAVEHQIGLLQPYYQHRLISLSAPPVLPIPPPAPPLSSVSPEFAPPLMHPQAFSSAAADPDTPPHILPDDPPSPAHTKMGPLGQIMKGAPSAVTTKKKSKAKGAAAPMGLMAGPSEGEAAQDFIVPSPVPPAEPQRRGRPPGTTNKKKSAKASDALPTSIA</sequence>
<reference evidence="9" key="1">
    <citation type="submission" date="2020-11" db="EMBL/GenBank/DDBJ databases">
        <authorList>
            <person name="Koelle M."/>
            <person name="Horta M.A.C."/>
            <person name="Nowrousian M."/>
            <person name="Ohm R.A."/>
            <person name="Benz P."/>
            <person name="Pilgard A."/>
        </authorList>
    </citation>
    <scope>NUCLEOTIDE SEQUENCE</scope>
    <source>
        <strain evidence="9">FPRL280</strain>
    </source>
</reference>
<evidence type="ECO:0000256" key="7">
    <source>
        <dbReference type="SAM" id="MobiDB-lite"/>
    </source>
</evidence>
<feature type="region of interest" description="Disordered" evidence="7">
    <location>
        <begin position="532"/>
        <end position="560"/>
    </location>
</feature>
<feature type="compositionally biased region" description="Low complexity" evidence="7">
    <location>
        <begin position="665"/>
        <end position="677"/>
    </location>
</feature>
<dbReference type="InterPro" id="IPR009072">
    <property type="entry name" value="Histone-fold"/>
</dbReference>
<evidence type="ECO:0000256" key="4">
    <source>
        <dbReference type="ARBA" id="ARBA00023163"/>
    </source>
</evidence>
<dbReference type="GO" id="GO:0006325">
    <property type="term" value="P:chromatin organization"/>
    <property type="evidence" value="ECO:0007669"/>
    <property type="project" value="UniProtKB-ARBA"/>
</dbReference>
<dbReference type="PANTHER" id="PTHR47343">
    <property type="entry name" value="TRANSCRIPTIONAL ACTIVATOR SPT7"/>
    <property type="match status" value="1"/>
</dbReference>
<evidence type="ECO:0000256" key="2">
    <source>
        <dbReference type="ARBA" id="ARBA00023015"/>
    </source>
</evidence>
<dbReference type="PROSITE" id="PS50014">
    <property type="entry name" value="BROMODOMAIN_2"/>
    <property type="match status" value="1"/>
</dbReference>
<dbReference type="GO" id="GO:0000124">
    <property type="term" value="C:SAGA complex"/>
    <property type="evidence" value="ECO:0007669"/>
    <property type="project" value="InterPro"/>
</dbReference>
<evidence type="ECO:0000259" key="8">
    <source>
        <dbReference type="PROSITE" id="PS50014"/>
    </source>
</evidence>
<feature type="compositionally biased region" description="Pro residues" evidence="7">
    <location>
        <begin position="624"/>
        <end position="637"/>
    </location>
</feature>
<dbReference type="PANTHER" id="PTHR47343:SF1">
    <property type="entry name" value="TRANSCRIPTIONAL ACTIVATOR SPT7"/>
    <property type="match status" value="1"/>
</dbReference>